<dbReference type="Proteomes" id="UP000279277">
    <property type="component" value="Segment"/>
</dbReference>
<proteinExistence type="predicted"/>
<dbReference type="GeneID" id="77952987"/>
<name>A0A3G3LYS3_9CAUD</name>
<accession>A0A3G3LYS3</accession>
<protein>
    <submittedName>
        <fullName evidence="1">Nucleotide pyrophosphohydrolase</fullName>
    </submittedName>
</protein>
<evidence type="ECO:0000313" key="2">
    <source>
        <dbReference type="Proteomes" id="UP000279277"/>
    </source>
</evidence>
<gene>
    <name evidence="1" type="primary">51</name>
    <name evidence="1" type="ORF">PBI_CANTARE_51</name>
</gene>
<sequence length="125" mass="13845">MTLLTIEALVERAHTNSAKKGFWNEFTKAEIKGDETALRALINEKLLLVVSEITEAMEELRSGHTPQEIYKGDAGKPEGFGVEIADALIRMFDLVGGLDLPIGDIISQKMGYNSESRGHMHGRQF</sequence>
<organism evidence="1 2">
    <name type="scientific">Brevibacterium phage Cantare</name>
    <dbReference type="NCBI Taxonomy" id="2338395"/>
    <lineage>
        <taxon>Viruses</taxon>
        <taxon>Duplodnaviria</taxon>
        <taxon>Heunggongvirae</taxon>
        <taxon>Uroviricota</taxon>
        <taxon>Caudoviricetes</taxon>
        <taxon>Cantarevirus</taxon>
        <taxon>Cantarevirus cantare</taxon>
    </lineage>
</organism>
<dbReference type="KEGG" id="vg:77952987"/>
<keyword evidence="2" id="KW-1185">Reference proteome</keyword>
<dbReference type="SUPFAM" id="SSF101386">
    <property type="entry name" value="all-alpha NTP pyrophosphatases"/>
    <property type="match status" value="1"/>
</dbReference>
<reference evidence="1 2" key="1">
    <citation type="submission" date="2018-10" db="EMBL/GenBank/DDBJ databases">
        <authorList>
            <person name="Zack K."/>
            <person name="Garlena R.A."/>
            <person name="Russell D.A."/>
            <person name="Pope W.H."/>
            <person name="Jacobs-Sera D."/>
            <person name="Hatfull G.F."/>
        </authorList>
    </citation>
    <scope>NUCLEOTIDE SEQUENCE [LARGE SCALE GENOMIC DNA]</scope>
</reference>
<dbReference type="RefSeq" id="YP_010676626.1">
    <property type="nucleotide sequence ID" value="NC_071014.1"/>
</dbReference>
<dbReference type="EMBL" id="MK016493">
    <property type="protein sequence ID" value="AYQ99271.1"/>
    <property type="molecule type" value="Genomic_DNA"/>
</dbReference>
<dbReference type="Gene3D" id="1.10.287.1080">
    <property type="entry name" value="MazG-like"/>
    <property type="match status" value="1"/>
</dbReference>
<evidence type="ECO:0000313" key="1">
    <source>
        <dbReference type="EMBL" id="AYQ99271.1"/>
    </source>
</evidence>